<feature type="transmembrane region" description="Helical" evidence="7">
    <location>
        <begin position="164"/>
        <end position="186"/>
    </location>
</feature>
<sequence length="410" mass="44282">MPSTMAEQTMELPPFRPTGTSFLKTCFNGLNALSGIGIITLPYTLSQAGWLGLALLSTMAAVTCYTGLLLQRCIESDQLSKTYPEVGFSAFDRKGLVIISVFMYLELYLVPTGFLIMEGDNLHKLFPDVGFQLGTHEIGGRQFFIVMAGLVVLPSMWLKDLSKLSCVSACGVVSSLVVMGSIFWVGEFDGVGFRGKGTVLFDLSGVPKALSLYAFCYGAHPVFPTLYSSMKDKSKFSKVLFISFGLSTLSYISVAGMGYSMFGRDTLSQVTLNLPGGKISSKIAIYTAMAGPIAKYALIITPIAEAIEGSLPSPYNNRPTCILLRTLLLISTVIVALLFPFFGPLMALVGAALNVTVSILFPCACYLKISKAYQRWRLETVVIFGIIVFGFSIGVLGTYSSLKGIVKHAN</sequence>
<feature type="transmembrane region" description="Helical" evidence="7">
    <location>
        <begin position="239"/>
        <end position="263"/>
    </location>
</feature>
<keyword evidence="9" id="KW-1185">Reference proteome</keyword>
<feature type="transmembrane region" description="Helical" evidence="7">
    <location>
        <begin position="95"/>
        <end position="118"/>
    </location>
</feature>
<evidence type="ECO:0000256" key="1">
    <source>
        <dbReference type="ARBA" id="ARBA00004141"/>
    </source>
</evidence>
<dbReference type="PANTHER" id="PTHR22950">
    <property type="entry name" value="AMINO ACID TRANSPORTER"/>
    <property type="match status" value="1"/>
</dbReference>
<accession>A0A6P8EBZ4</accession>
<feature type="transmembrane region" description="Helical" evidence="7">
    <location>
        <begin position="381"/>
        <end position="402"/>
    </location>
</feature>
<keyword evidence="3 7" id="KW-0812">Transmembrane</keyword>
<gene>
    <name evidence="10" type="primary">LOC116213317</name>
</gene>
<feature type="transmembrane region" description="Helical" evidence="7">
    <location>
        <begin position="138"/>
        <end position="157"/>
    </location>
</feature>
<organism evidence="9 10">
    <name type="scientific">Punica granatum</name>
    <name type="common">Pomegranate</name>
    <dbReference type="NCBI Taxonomy" id="22663"/>
    <lineage>
        <taxon>Eukaryota</taxon>
        <taxon>Viridiplantae</taxon>
        <taxon>Streptophyta</taxon>
        <taxon>Embryophyta</taxon>
        <taxon>Tracheophyta</taxon>
        <taxon>Spermatophyta</taxon>
        <taxon>Magnoliopsida</taxon>
        <taxon>eudicotyledons</taxon>
        <taxon>Gunneridae</taxon>
        <taxon>Pentapetalae</taxon>
        <taxon>rosids</taxon>
        <taxon>malvids</taxon>
        <taxon>Myrtales</taxon>
        <taxon>Lythraceae</taxon>
        <taxon>Punica</taxon>
    </lineage>
</organism>
<dbReference type="AlphaFoldDB" id="A0A6P8EBZ4"/>
<dbReference type="GO" id="GO:0015179">
    <property type="term" value="F:L-amino acid transmembrane transporter activity"/>
    <property type="evidence" value="ECO:0007669"/>
    <property type="project" value="TreeGrafter"/>
</dbReference>
<evidence type="ECO:0000313" key="10">
    <source>
        <dbReference type="RefSeq" id="XP_031404064.1"/>
    </source>
</evidence>
<reference evidence="9" key="1">
    <citation type="journal article" date="2020" name="Plant Biotechnol. J.">
        <title>The pomegranate (Punica granatum L.) draft genome dissects genetic divergence between soft- and hard-seeded cultivars.</title>
        <authorList>
            <person name="Luo X."/>
            <person name="Li H."/>
            <person name="Wu Z."/>
            <person name="Yao W."/>
            <person name="Zhao P."/>
            <person name="Cao D."/>
            <person name="Yu H."/>
            <person name="Li K."/>
            <person name="Poudel K."/>
            <person name="Zhao D."/>
            <person name="Zhang F."/>
            <person name="Xia X."/>
            <person name="Chen L."/>
            <person name="Wang Q."/>
            <person name="Jing D."/>
            <person name="Cao S."/>
        </authorList>
    </citation>
    <scope>NUCLEOTIDE SEQUENCE [LARGE SCALE GENOMIC DNA]</scope>
    <source>
        <strain evidence="9">cv. Tunisia</strain>
    </source>
</reference>
<evidence type="ECO:0000256" key="5">
    <source>
        <dbReference type="ARBA" id="ARBA00022989"/>
    </source>
</evidence>
<evidence type="ECO:0000256" key="2">
    <source>
        <dbReference type="ARBA" id="ARBA00022448"/>
    </source>
</evidence>
<evidence type="ECO:0000259" key="8">
    <source>
        <dbReference type="Pfam" id="PF01490"/>
    </source>
</evidence>
<comment type="subcellular location">
    <subcellularLocation>
        <location evidence="1">Membrane</location>
        <topology evidence="1">Multi-pass membrane protein</topology>
    </subcellularLocation>
</comment>
<feature type="domain" description="Amino acid transporter transmembrane" evidence="8">
    <location>
        <begin position="19"/>
        <end position="401"/>
    </location>
</feature>
<keyword evidence="4" id="KW-0029">Amino-acid transport</keyword>
<feature type="transmembrane region" description="Helical" evidence="7">
    <location>
        <begin position="21"/>
        <end position="44"/>
    </location>
</feature>
<evidence type="ECO:0000256" key="6">
    <source>
        <dbReference type="ARBA" id="ARBA00023136"/>
    </source>
</evidence>
<dbReference type="OrthoDB" id="655540at2759"/>
<dbReference type="GO" id="GO:0005774">
    <property type="term" value="C:vacuolar membrane"/>
    <property type="evidence" value="ECO:0007669"/>
    <property type="project" value="TreeGrafter"/>
</dbReference>
<proteinExistence type="predicted"/>
<feature type="transmembrane region" description="Helical" evidence="7">
    <location>
        <begin position="206"/>
        <end position="227"/>
    </location>
</feature>
<dbReference type="Proteomes" id="UP000515151">
    <property type="component" value="Chromosome 7"/>
</dbReference>
<dbReference type="GeneID" id="116213317"/>
<keyword evidence="6 7" id="KW-0472">Membrane</keyword>
<evidence type="ECO:0000256" key="7">
    <source>
        <dbReference type="SAM" id="Phobius"/>
    </source>
</evidence>
<keyword evidence="5 7" id="KW-1133">Transmembrane helix</keyword>
<dbReference type="PANTHER" id="PTHR22950:SF698">
    <property type="entry name" value="AMINO ACID TRANSPORTER TRANSMEMBRANE DOMAIN-CONTAINING PROTEIN"/>
    <property type="match status" value="1"/>
</dbReference>
<evidence type="ECO:0000256" key="4">
    <source>
        <dbReference type="ARBA" id="ARBA00022970"/>
    </source>
</evidence>
<feature type="transmembrane region" description="Helical" evidence="7">
    <location>
        <begin position="50"/>
        <end position="74"/>
    </location>
</feature>
<name>A0A6P8EBZ4_PUNGR</name>
<feature type="transmembrane region" description="Helical" evidence="7">
    <location>
        <begin position="322"/>
        <end position="342"/>
    </location>
</feature>
<evidence type="ECO:0000313" key="9">
    <source>
        <dbReference type="Proteomes" id="UP000515151"/>
    </source>
</evidence>
<reference evidence="10" key="2">
    <citation type="submission" date="2025-08" db="UniProtKB">
        <authorList>
            <consortium name="RefSeq"/>
        </authorList>
    </citation>
    <scope>IDENTIFICATION</scope>
    <source>
        <tissue evidence="10">Leaf</tissue>
    </source>
</reference>
<dbReference type="Pfam" id="PF01490">
    <property type="entry name" value="Aa_trans"/>
    <property type="match status" value="1"/>
</dbReference>
<feature type="transmembrane region" description="Helical" evidence="7">
    <location>
        <begin position="348"/>
        <end position="369"/>
    </location>
</feature>
<dbReference type="RefSeq" id="XP_031404064.1">
    <property type="nucleotide sequence ID" value="XM_031548204.1"/>
</dbReference>
<protein>
    <submittedName>
        <fullName evidence="10">Amino acid transporter AVT1I-like isoform X1</fullName>
    </submittedName>
</protein>
<keyword evidence="2" id="KW-0813">Transport</keyword>
<evidence type="ECO:0000256" key="3">
    <source>
        <dbReference type="ARBA" id="ARBA00022692"/>
    </source>
</evidence>
<feature type="transmembrane region" description="Helical" evidence="7">
    <location>
        <begin position="283"/>
        <end position="301"/>
    </location>
</feature>
<dbReference type="InterPro" id="IPR013057">
    <property type="entry name" value="AA_transpt_TM"/>
</dbReference>